<proteinExistence type="predicted"/>
<name>A0AAP0DZW8_9MAGN</name>
<dbReference type="AlphaFoldDB" id="A0AAP0DZW8"/>
<feature type="compositionally biased region" description="Acidic residues" evidence="1">
    <location>
        <begin position="79"/>
        <end position="92"/>
    </location>
</feature>
<dbReference type="Proteomes" id="UP001420932">
    <property type="component" value="Unassembled WGS sequence"/>
</dbReference>
<evidence type="ECO:0000256" key="2">
    <source>
        <dbReference type="SAM" id="Phobius"/>
    </source>
</evidence>
<evidence type="ECO:0008006" key="5">
    <source>
        <dbReference type="Google" id="ProtNLM"/>
    </source>
</evidence>
<evidence type="ECO:0000256" key="1">
    <source>
        <dbReference type="SAM" id="MobiDB-lite"/>
    </source>
</evidence>
<sequence>MCLLRCLKVIWVEAKRILAWSLLGRLTRRICQCSCWSRGGLKGCLVGGIAGVSMWGLYFVVMLGFVVWGLCNGDVRIGEEEDEEDEEDEIEWELGALAS</sequence>
<feature type="region of interest" description="Disordered" evidence="1">
    <location>
        <begin position="79"/>
        <end position="99"/>
    </location>
</feature>
<dbReference type="EMBL" id="JBBNAF010000024">
    <property type="protein sequence ID" value="KAK9082413.1"/>
    <property type="molecule type" value="Genomic_DNA"/>
</dbReference>
<feature type="transmembrane region" description="Helical" evidence="2">
    <location>
        <begin position="44"/>
        <end position="70"/>
    </location>
</feature>
<gene>
    <name evidence="3" type="ORF">Syun_031155</name>
</gene>
<protein>
    <recommendedName>
        <fullName evidence="5">Transmembrane protein</fullName>
    </recommendedName>
</protein>
<reference evidence="3 4" key="1">
    <citation type="submission" date="2024-01" db="EMBL/GenBank/DDBJ databases">
        <title>Genome assemblies of Stephania.</title>
        <authorList>
            <person name="Yang L."/>
        </authorList>
    </citation>
    <scope>NUCLEOTIDE SEQUENCE [LARGE SCALE GENOMIC DNA]</scope>
    <source>
        <strain evidence="3">YNDBR</strain>
        <tissue evidence="3">Leaf</tissue>
    </source>
</reference>
<keyword evidence="4" id="KW-1185">Reference proteome</keyword>
<accession>A0AAP0DZW8</accession>
<keyword evidence="2" id="KW-1133">Transmembrane helix</keyword>
<organism evidence="3 4">
    <name type="scientific">Stephania yunnanensis</name>
    <dbReference type="NCBI Taxonomy" id="152371"/>
    <lineage>
        <taxon>Eukaryota</taxon>
        <taxon>Viridiplantae</taxon>
        <taxon>Streptophyta</taxon>
        <taxon>Embryophyta</taxon>
        <taxon>Tracheophyta</taxon>
        <taxon>Spermatophyta</taxon>
        <taxon>Magnoliopsida</taxon>
        <taxon>Ranunculales</taxon>
        <taxon>Menispermaceae</taxon>
        <taxon>Menispermoideae</taxon>
        <taxon>Cissampelideae</taxon>
        <taxon>Stephania</taxon>
    </lineage>
</organism>
<evidence type="ECO:0000313" key="4">
    <source>
        <dbReference type="Proteomes" id="UP001420932"/>
    </source>
</evidence>
<keyword evidence="2" id="KW-0472">Membrane</keyword>
<keyword evidence="2" id="KW-0812">Transmembrane</keyword>
<evidence type="ECO:0000313" key="3">
    <source>
        <dbReference type="EMBL" id="KAK9082413.1"/>
    </source>
</evidence>
<comment type="caution">
    <text evidence="3">The sequence shown here is derived from an EMBL/GenBank/DDBJ whole genome shotgun (WGS) entry which is preliminary data.</text>
</comment>